<dbReference type="SUPFAM" id="SSF56219">
    <property type="entry name" value="DNase I-like"/>
    <property type="match status" value="1"/>
</dbReference>
<dbReference type="InterPro" id="IPR004808">
    <property type="entry name" value="AP_endonuc_1"/>
</dbReference>
<dbReference type="EC" id="3.1.11.2" evidence="9"/>
<dbReference type="PANTHER" id="PTHR43250:SF1">
    <property type="entry name" value="EXODEOXYRIBONUCLEASE III"/>
    <property type="match status" value="1"/>
</dbReference>
<dbReference type="GO" id="GO:0046872">
    <property type="term" value="F:metal ion binding"/>
    <property type="evidence" value="ECO:0007669"/>
    <property type="project" value="UniProtKB-KW"/>
</dbReference>
<feature type="active site" evidence="5">
    <location>
        <position position="106"/>
    </location>
</feature>
<dbReference type="Pfam" id="PF03372">
    <property type="entry name" value="Exo_endo_phos"/>
    <property type="match status" value="1"/>
</dbReference>
<dbReference type="NCBIfam" id="TIGR00633">
    <property type="entry name" value="xth"/>
    <property type="match status" value="1"/>
</dbReference>
<feature type="active site" description="Proton donor/acceptor" evidence="5">
    <location>
        <position position="147"/>
    </location>
</feature>
<feature type="binding site" evidence="6">
    <location>
        <position position="7"/>
    </location>
    <ligand>
        <name>Mg(2+)</name>
        <dbReference type="ChEBI" id="CHEBI:18420"/>
        <label>1</label>
    </ligand>
</feature>
<dbReference type="Gene3D" id="3.60.10.10">
    <property type="entry name" value="Endonuclease/exonuclease/phosphatase"/>
    <property type="match status" value="1"/>
</dbReference>
<dbReference type="AlphaFoldDB" id="A0A328ARA0"/>
<keyword evidence="6" id="KW-0464">Manganese</keyword>
<comment type="similarity">
    <text evidence="1">Belongs to the DNA repair enzymes AP/ExoA family.</text>
</comment>
<feature type="active site" description="Proton acceptor" evidence="5">
    <location>
        <position position="248"/>
    </location>
</feature>
<sequence>MKIATYNVNGVNGRLPVLLRWLKEAAPDVACLQELKAPDEKFPQAAIERAGYGAIWHGQKSWNGVAILARGAQPVETRRGLPGEADDSHSRYIEAAVGGLVVGCLYLPNGNPAPGPKLDYKLRWFERLSRHARSLLDHGAPVVLAGDYNVMPTDLDVYKPERWLDDALFRPEVRNAYADLVAQGWTDALRALHPGERIYTFWDYFRNAFGRDAGLRIDHLLLSPGLAPRLRAAGVDRQVRSWEKTSDHAPTWIELAPD</sequence>
<dbReference type="GO" id="GO:0008311">
    <property type="term" value="F:double-stranded DNA 3'-5' DNA exonuclease activity"/>
    <property type="evidence" value="ECO:0007669"/>
    <property type="project" value="UniProtKB-EC"/>
</dbReference>
<evidence type="ECO:0000256" key="2">
    <source>
        <dbReference type="ARBA" id="ARBA00022723"/>
    </source>
</evidence>
<evidence type="ECO:0000256" key="5">
    <source>
        <dbReference type="PIRSR" id="PIRSR604808-1"/>
    </source>
</evidence>
<gene>
    <name evidence="9" type="primary">xth</name>
    <name evidence="9" type="ORF">DJ017_07595</name>
</gene>
<name>A0A328ARA0_9CAUL</name>
<feature type="site" description="Important for catalytic activity" evidence="7">
    <location>
        <position position="218"/>
    </location>
</feature>
<evidence type="ECO:0000313" key="10">
    <source>
        <dbReference type="Proteomes" id="UP000249254"/>
    </source>
</evidence>
<feature type="site" description="Interaction with DNA substrate" evidence="7">
    <location>
        <position position="248"/>
    </location>
</feature>
<keyword evidence="10" id="KW-1185">Reference proteome</keyword>
<dbReference type="InterPro" id="IPR005135">
    <property type="entry name" value="Endo/exonuclease/phosphatase"/>
</dbReference>
<dbReference type="InterPro" id="IPR037493">
    <property type="entry name" value="ExoIII-like"/>
</dbReference>
<organism evidence="9 10">
    <name type="scientific">Phenylobacterium soli</name>
    <dbReference type="NCBI Taxonomy" id="2170551"/>
    <lineage>
        <taxon>Bacteria</taxon>
        <taxon>Pseudomonadati</taxon>
        <taxon>Pseudomonadota</taxon>
        <taxon>Alphaproteobacteria</taxon>
        <taxon>Caulobacterales</taxon>
        <taxon>Caulobacteraceae</taxon>
        <taxon>Phenylobacterium</taxon>
    </lineage>
</organism>
<dbReference type="PANTHER" id="PTHR43250">
    <property type="entry name" value="EXODEOXYRIBONUCLEASE III"/>
    <property type="match status" value="1"/>
</dbReference>
<protein>
    <submittedName>
        <fullName evidence="9">Exodeoxyribonuclease III</fullName>
        <ecNumber evidence="9">3.1.11.2</ecNumber>
    </submittedName>
</protein>
<keyword evidence="3 9" id="KW-0378">Hydrolase</keyword>
<evidence type="ECO:0000256" key="3">
    <source>
        <dbReference type="ARBA" id="ARBA00022801"/>
    </source>
</evidence>
<feature type="site" description="Transition state stabilizer" evidence="7">
    <location>
        <position position="149"/>
    </location>
</feature>
<feature type="domain" description="Endonuclease/exonuclease/phosphatase" evidence="8">
    <location>
        <begin position="4"/>
        <end position="248"/>
    </location>
</feature>
<comment type="caution">
    <text evidence="9">The sequence shown here is derived from an EMBL/GenBank/DDBJ whole genome shotgun (WGS) entry which is preliminary data.</text>
</comment>
<dbReference type="EMBL" id="QFYQ01000001">
    <property type="protein sequence ID" value="RAK56266.1"/>
    <property type="molecule type" value="Genomic_DNA"/>
</dbReference>
<dbReference type="RefSeq" id="WP_111530013.1">
    <property type="nucleotide sequence ID" value="NZ_JBHRSG010000004.1"/>
</dbReference>
<dbReference type="NCBIfam" id="TIGR00195">
    <property type="entry name" value="exoDNase_III"/>
    <property type="match status" value="1"/>
</dbReference>
<keyword evidence="2 6" id="KW-0479">Metal-binding</keyword>
<evidence type="ECO:0000256" key="7">
    <source>
        <dbReference type="PIRSR" id="PIRSR604808-3"/>
    </source>
</evidence>
<dbReference type="Proteomes" id="UP000249254">
    <property type="component" value="Unassembled WGS sequence"/>
</dbReference>
<keyword evidence="4 6" id="KW-0460">Magnesium</keyword>
<dbReference type="InterPro" id="IPR036691">
    <property type="entry name" value="Endo/exonu/phosph_ase_sf"/>
</dbReference>
<evidence type="ECO:0000256" key="6">
    <source>
        <dbReference type="PIRSR" id="PIRSR604808-2"/>
    </source>
</evidence>
<evidence type="ECO:0000256" key="1">
    <source>
        <dbReference type="ARBA" id="ARBA00007092"/>
    </source>
</evidence>
<dbReference type="OrthoDB" id="9803914at2"/>
<accession>A0A328ARA0</accession>
<proteinExistence type="inferred from homology"/>
<evidence type="ECO:0000256" key="4">
    <source>
        <dbReference type="ARBA" id="ARBA00022842"/>
    </source>
</evidence>
<evidence type="ECO:0000259" key="8">
    <source>
        <dbReference type="Pfam" id="PF03372"/>
    </source>
</evidence>
<feature type="binding site" evidence="6">
    <location>
        <position position="149"/>
    </location>
    <ligand>
        <name>Mg(2+)</name>
        <dbReference type="ChEBI" id="CHEBI:18420"/>
        <label>1</label>
    </ligand>
</feature>
<evidence type="ECO:0000313" key="9">
    <source>
        <dbReference type="EMBL" id="RAK56266.1"/>
    </source>
</evidence>
<feature type="binding site" evidence="6">
    <location>
        <position position="34"/>
    </location>
    <ligand>
        <name>Mg(2+)</name>
        <dbReference type="ChEBI" id="CHEBI:18420"/>
        <label>1</label>
    </ligand>
</feature>
<feature type="binding site" evidence="6">
    <location>
        <position position="248"/>
    </location>
    <ligand>
        <name>Mg(2+)</name>
        <dbReference type="ChEBI" id="CHEBI:18420"/>
        <label>1</label>
    </ligand>
</feature>
<feature type="binding site" evidence="6">
    <location>
        <position position="147"/>
    </location>
    <ligand>
        <name>Mg(2+)</name>
        <dbReference type="ChEBI" id="CHEBI:18420"/>
        <label>1</label>
    </ligand>
</feature>
<feature type="binding site" evidence="6">
    <location>
        <position position="247"/>
    </location>
    <ligand>
        <name>Mg(2+)</name>
        <dbReference type="ChEBI" id="CHEBI:18420"/>
        <label>1</label>
    </ligand>
</feature>
<comment type="cofactor">
    <cofactor evidence="6">
        <name>Mg(2+)</name>
        <dbReference type="ChEBI" id="CHEBI:18420"/>
    </cofactor>
    <cofactor evidence="6">
        <name>Mn(2+)</name>
        <dbReference type="ChEBI" id="CHEBI:29035"/>
    </cofactor>
    <text evidence="6">Probably binds two magnesium or manganese ions per subunit.</text>
</comment>
<reference evidence="10" key="1">
    <citation type="submission" date="2018-05" db="EMBL/GenBank/DDBJ databases">
        <authorList>
            <person name="Li X."/>
        </authorList>
    </citation>
    <scope>NUCLEOTIDE SEQUENCE [LARGE SCALE GENOMIC DNA]</scope>
    <source>
        <strain evidence="10">LX32</strain>
    </source>
</reference>
<dbReference type="CDD" id="cd09086">
    <property type="entry name" value="ExoIII-like_AP-endo"/>
    <property type="match status" value="1"/>
</dbReference>
<dbReference type="PROSITE" id="PS51435">
    <property type="entry name" value="AP_NUCLEASE_F1_4"/>
    <property type="match status" value="1"/>
</dbReference>
<dbReference type="GO" id="GO:0006281">
    <property type="term" value="P:DNA repair"/>
    <property type="evidence" value="ECO:0007669"/>
    <property type="project" value="InterPro"/>
</dbReference>